<dbReference type="HOGENOM" id="CLU_033536_0_1_11"/>
<keyword evidence="4 12" id="KW-0808">Transferase</keyword>
<dbReference type="AlphaFoldDB" id="A0A086MZE5"/>
<keyword evidence="2" id="KW-1003">Cell membrane</keyword>
<dbReference type="EMBL" id="JNFQ01000002">
    <property type="protein sequence ID" value="KFG74263.1"/>
    <property type="molecule type" value="Genomic_DNA"/>
</dbReference>
<evidence type="ECO:0000256" key="1">
    <source>
        <dbReference type="ARBA" id="ARBA00004651"/>
    </source>
</evidence>
<feature type="transmembrane region" description="Helical" evidence="10">
    <location>
        <begin position="272"/>
        <end position="294"/>
    </location>
</feature>
<evidence type="ECO:0000256" key="7">
    <source>
        <dbReference type="ARBA" id="ARBA00023136"/>
    </source>
</evidence>
<comment type="similarity">
    <text evidence="8">Belongs to the glycosyltransferase 2 family. GtrB subfamily.</text>
</comment>
<evidence type="ECO:0000256" key="4">
    <source>
        <dbReference type="ARBA" id="ARBA00022679"/>
    </source>
</evidence>
<feature type="transmembrane region" description="Helical" evidence="10">
    <location>
        <begin position="244"/>
        <end position="266"/>
    </location>
</feature>
<feature type="region of interest" description="Disordered" evidence="9">
    <location>
        <begin position="318"/>
        <end position="348"/>
    </location>
</feature>
<dbReference type="InterPro" id="IPR029044">
    <property type="entry name" value="Nucleotide-diphossugar_trans"/>
</dbReference>
<evidence type="ECO:0000313" key="12">
    <source>
        <dbReference type="EMBL" id="KFG74263.1"/>
    </source>
</evidence>
<dbReference type="GO" id="GO:0005886">
    <property type="term" value="C:plasma membrane"/>
    <property type="evidence" value="ECO:0007669"/>
    <property type="project" value="UniProtKB-SubCell"/>
</dbReference>
<dbReference type="STRING" id="1915400.FM21_26235"/>
<dbReference type="SUPFAM" id="SSF53448">
    <property type="entry name" value="Nucleotide-diphospho-sugar transferases"/>
    <property type="match status" value="1"/>
</dbReference>
<keyword evidence="6 10" id="KW-1133">Transmembrane helix</keyword>
<dbReference type="GO" id="GO:0016757">
    <property type="term" value="F:glycosyltransferase activity"/>
    <property type="evidence" value="ECO:0007669"/>
    <property type="project" value="UniProtKB-KW"/>
</dbReference>
<evidence type="ECO:0000256" key="6">
    <source>
        <dbReference type="ARBA" id="ARBA00022989"/>
    </source>
</evidence>
<protein>
    <submittedName>
        <fullName evidence="12">Glucosyl transferase</fullName>
    </submittedName>
</protein>
<name>A0A086MZE5_9ACTN</name>
<evidence type="ECO:0000256" key="8">
    <source>
        <dbReference type="ARBA" id="ARBA00038152"/>
    </source>
</evidence>
<evidence type="ECO:0000259" key="11">
    <source>
        <dbReference type="Pfam" id="PF00535"/>
    </source>
</evidence>
<dbReference type="Proteomes" id="UP000029095">
    <property type="component" value="Unassembled WGS sequence"/>
</dbReference>
<feature type="compositionally biased region" description="Gly residues" evidence="9">
    <location>
        <begin position="326"/>
        <end position="338"/>
    </location>
</feature>
<keyword evidence="7 10" id="KW-0472">Membrane</keyword>
<dbReference type="InterPro" id="IPR001173">
    <property type="entry name" value="Glyco_trans_2-like"/>
</dbReference>
<reference evidence="12 13" key="1">
    <citation type="submission" date="2014-05" db="EMBL/GenBank/DDBJ databases">
        <title>Complete genome sequence of the Streptomyces mutabilis TRM45540.</title>
        <authorList>
            <person name="Luo X."/>
            <person name="Zhang L."/>
        </authorList>
    </citation>
    <scope>NUCLEOTIDE SEQUENCE [LARGE SCALE GENOMIC DNA]</scope>
    <source>
        <strain evidence="12 13">TRM45540</strain>
    </source>
</reference>
<dbReference type="PANTHER" id="PTHR48090">
    <property type="entry name" value="UNDECAPRENYL-PHOSPHATE 4-DEOXY-4-FORMAMIDO-L-ARABINOSE TRANSFERASE-RELATED"/>
    <property type="match status" value="1"/>
</dbReference>
<evidence type="ECO:0000256" key="3">
    <source>
        <dbReference type="ARBA" id="ARBA00022676"/>
    </source>
</evidence>
<proteinExistence type="inferred from homology"/>
<dbReference type="Pfam" id="PF00535">
    <property type="entry name" value="Glycos_transf_2"/>
    <property type="match status" value="1"/>
</dbReference>
<evidence type="ECO:0000256" key="5">
    <source>
        <dbReference type="ARBA" id="ARBA00022692"/>
    </source>
</evidence>
<dbReference type="CDD" id="cd04187">
    <property type="entry name" value="DPM1_like_bac"/>
    <property type="match status" value="1"/>
</dbReference>
<keyword evidence="13" id="KW-1185">Reference proteome</keyword>
<dbReference type="FunFam" id="3.90.550.10:FF:000079">
    <property type="entry name" value="Probable glycosyl transferase"/>
    <property type="match status" value="1"/>
</dbReference>
<accession>A0A086MZE5</accession>
<evidence type="ECO:0000256" key="2">
    <source>
        <dbReference type="ARBA" id="ARBA00022475"/>
    </source>
</evidence>
<organism evidence="12 13">
    <name type="scientific">Streptomyces mutabilis</name>
    <dbReference type="NCBI Taxonomy" id="67332"/>
    <lineage>
        <taxon>Bacteria</taxon>
        <taxon>Bacillati</taxon>
        <taxon>Actinomycetota</taxon>
        <taxon>Actinomycetes</taxon>
        <taxon>Kitasatosporales</taxon>
        <taxon>Streptomycetaceae</taxon>
        <taxon>Streptomyces</taxon>
    </lineage>
</organism>
<evidence type="ECO:0000256" key="9">
    <source>
        <dbReference type="SAM" id="MobiDB-lite"/>
    </source>
</evidence>
<dbReference type="RefSeq" id="WP_043381072.1">
    <property type="nucleotide sequence ID" value="NZ_KN039947.1"/>
</dbReference>
<dbReference type="PANTHER" id="PTHR48090:SF1">
    <property type="entry name" value="PROPHAGE BACTOPRENOL GLUCOSYL TRANSFERASE HOMOLOG"/>
    <property type="match status" value="1"/>
</dbReference>
<keyword evidence="3" id="KW-0328">Glycosyltransferase</keyword>
<dbReference type="InterPro" id="IPR050256">
    <property type="entry name" value="Glycosyltransferase_2"/>
</dbReference>
<comment type="subcellular location">
    <subcellularLocation>
        <location evidence="1">Cell membrane</location>
        <topology evidence="1">Multi-pass membrane protein</topology>
    </subcellularLocation>
</comment>
<dbReference type="Gene3D" id="3.90.550.10">
    <property type="entry name" value="Spore Coat Polysaccharide Biosynthesis Protein SpsA, Chain A"/>
    <property type="match status" value="1"/>
</dbReference>
<evidence type="ECO:0000313" key="13">
    <source>
        <dbReference type="Proteomes" id="UP000029095"/>
    </source>
</evidence>
<keyword evidence="5 10" id="KW-0812">Transmembrane</keyword>
<evidence type="ECO:0000256" key="10">
    <source>
        <dbReference type="SAM" id="Phobius"/>
    </source>
</evidence>
<comment type="caution">
    <text evidence="12">The sequence shown here is derived from an EMBL/GenBank/DDBJ whole genome shotgun (WGS) entry which is preliminary data.</text>
</comment>
<gene>
    <name evidence="12" type="ORF">FM21_26235</name>
</gene>
<sequence>MPEIPDAERQEPVVLSVVIPMYNEEEVLPALVSRLRPVLDELGVPHEVVAVDDGSVDRTGELLAAFRLGWPELRVVALRRNSGHQAALTAGLDRAAGAYVVSLDADLQDPPEKIPEMLALARAEGLDIVYGVRDDRSSDTGFKRWTAGVYYRLMRRLAGPSVTAQAGDFRLLSRAAVDALKALPDQQRVYRLLVPWLGFPSGQVAYERAPRSAGRTKYPLGRMIRLAVDSVTGFSAAPLRIATWLGAGAFLVCLGLLVYTLTAFALGRTVPGWTSLFTGIVFIGAVQLICVGLLGEYVGRIYTAVQNRPTYFVRHDTAAAPSSGEGPPGDGAVAGVGPGESRVPLPRR</sequence>
<feature type="domain" description="Glycosyltransferase 2-like" evidence="11">
    <location>
        <begin position="16"/>
        <end position="179"/>
    </location>
</feature>